<comment type="caution">
    <text evidence="9">The sequence shown here is derived from an EMBL/GenBank/DDBJ whole genome shotgun (WGS) entry which is preliminary data.</text>
</comment>
<accession>A0A644V3H7</accession>
<dbReference type="PANTHER" id="PTHR30600:SF7">
    <property type="entry name" value="CYTOCHROME C PEROXIDASE-RELATED"/>
    <property type="match status" value="1"/>
</dbReference>
<name>A0A644V3H7_9ZZZZ</name>
<keyword evidence="4" id="KW-0732">Signal</keyword>
<evidence type="ECO:0000256" key="5">
    <source>
        <dbReference type="ARBA" id="ARBA00022764"/>
    </source>
</evidence>
<evidence type="ECO:0000259" key="8">
    <source>
        <dbReference type="PROSITE" id="PS51007"/>
    </source>
</evidence>
<dbReference type="AlphaFoldDB" id="A0A644V3H7"/>
<keyword evidence="2" id="KW-0349">Heme</keyword>
<dbReference type="GO" id="GO:0009055">
    <property type="term" value="F:electron transfer activity"/>
    <property type="evidence" value="ECO:0007669"/>
    <property type="project" value="InterPro"/>
</dbReference>
<dbReference type="InterPro" id="IPR051395">
    <property type="entry name" value="Cytochrome_c_Peroxidase/MauG"/>
</dbReference>
<feature type="domain" description="Cytochrome c" evidence="8">
    <location>
        <begin position="62"/>
        <end position="171"/>
    </location>
</feature>
<evidence type="ECO:0000256" key="7">
    <source>
        <dbReference type="ARBA" id="ARBA00023004"/>
    </source>
</evidence>
<keyword evidence="5" id="KW-0574">Periplasm</keyword>
<evidence type="ECO:0000256" key="4">
    <source>
        <dbReference type="ARBA" id="ARBA00022729"/>
    </source>
</evidence>
<dbReference type="GO" id="GO:0046872">
    <property type="term" value="F:metal ion binding"/>
    <property type="evidence" value="ECO:0007669"/>
    <property type="project" value="UniProtKB-KW"/>
</dbReference>
<keyword evidence="6 9" id="KW-0560">Oxidoreductase</keyword>
<dbReference type="Gene3D" id="1.10.760.10">
    <property type="entry name" value="Cytochrome c-like domain"/>
    <property type="match status" value="2"/>
</dbReference>
<dbReference type="PANTHER" id="PTHR30600">
    <property type="entry name" value="CYTOCHROME C PEROXIDASE-RELATED"/>
    <property type="match status" value="1"/>
</dbReference>
<dbReference type="InterPro" id="IPR009056">
    <property type="entry name" value="Cyt_c-like_dom"/>
</dbReference>
<keyword evidence="3" id="KW-0479">Metal-binding</keyword>
<dbReference type="InterPro" id="IPR026259">
    <property type="entry name" value="MauG/Cytc_peroxidase"/>
</dbReference>
<dbReference type="Pfam" id="PF03150">
    <property type="entry name" value="CCP_MauG"/>
    <property type="match status" value="1"/>
</dbReference>
<dbReference type="GO" id="GO:0020037">
    <property type="term" value="F:heme binding"/>
    <property type="evidence" value="ECO:0007669"/>
    <property type="project" value="InterPro"/>
</dbReference>
<dbReference type="EMBL" id="VSSQ01000213">
    <property type="protein sequence ID" value="MPL85880.1"/>
    <property type="molecule type" value="Genomic_DNA"/>
</dbReference>
<dbReference type="PROSITE" id="PS51257">
    <property type="entry name" value="PROKAR_LIPOPROTEIN"/>
    <property type="match status" value="1"/>
</dbReference>
<dbReference type="SUPFAM" id="SSF46626">
    <property type="entry name" value="Cytochrome c"/>
    <property type="match status" value="2"/>
</dbReference>
<gene>
    <name evidence="9" type="primary">ccpA_6</name>
    <name evidence="9" type="ORF">SDC9_31855</name>
</gene>
<dbReference type="PIRSF" id="PIRSF000294">
    <property type="entry name" value="Cytochrome-c_peroxidase"/>
    <property type="match status" value="1"/>
</dbReference>
<organism evidence="9">
    <name type="scientific">bioreactor metagenome</name>
    <dbReference type="NCBI Taxonomy" id="1076179"/>
    <lineage>
        <taxon>unclassified sequences</taxon>
        <taxon>metagenomes</taxon>
        <taxon>ecological metagenomes</taxon>
    </lineage>
</organism>
<keyword evidence="9" id="KW-0575">Peroxidase</keyword>
<dbReference type="InterPro" id="IPR004852">
    <property type="entry name" value="Di-haem_cyt_c_peroxidsae"/>
</dbReference>
<dbReference type="GO" id="GO:0042597">
    <property type="term" value="C:periplasmic space"/>
    <property type="evidence" value="ECO:0007669"/>
    <property type="project" value="UniProtKB-SubCell"/>
</dbReference>
<dbReference type="InterPro" id="IPR036909">
    <property type="entry name" value="Cyt_c-like_dom_sf"/>
</dbReference>
<evidence type="ECO:0000256" key="2">
    <source>
        <dbReference type="ARBA" id="ARBA00022617"/>
    </source>
</evidence>
<reference evidence="9" key="1">
    <citation type="submission" date="2019-08" db="EMBL/GenBank/DDBJ databases">
        <authorList>
            <person name="Kucharzyk K."/>
            <person name="Murdoch R.W."/>
            <person name="Higgins S."/>
            <person name="Loffler F."/>
        </authorList>
    </citation>
    <scope>NUCLEOTIDE SEQUENCE</scope>
</reference>
<feature type="domain" description="Cytochrome c" evidence="8">
    <location>
        <begin position="216"/>
        <end position="334"/>
    </location>
</feature>
<protein>
    <submittedName>
        <fullName evidence="9">Cytochrome c551 peroxidase</fullName>
        <ecNumber evidence="9">1.11.1.5</ecNumber>
    </submittedName>
</protein>
<proteinExistence type="predicted"/>
<sequence>MKRTLIFVCAAMLLAVSACKQRQSNQAADLERKADSLMTLANNFFKPLPAEALNPENPLTPEKVAMGKALYYDNRLSLNQTQSCNTCHDLKTFGVDNLPTSPGDNGMPGTRNSPTVLNAALHFLQFWDGRNKDVEEQAGGPVMNPAEMNMPSEAVVMDRLSADGRYVEMFAAAFPEEKNPVTFTNMRNAIGAFERTLLTPARFDKFLAGDRQALTEEELNGLGAFIGTGCTACHNGPLLGGNMFQKYPLFGTHKEYTGSEVDDTGRMQVTKNETDRDLYKVPSMRNVAETWPYLHDGSVKELSKTIDIMARAELNKTLTPQQISDIEAFLKTLTGEVPVEALN</sequence>
<comment type="subcellular location">
    <subcellularLocation>
        <location evidence="1">Periplasm</location>
    </subcellularLocation>
</comment>
<dbReference type="EC" id="1.11.1.5" evidence="9"/>
<evidence type="ECO:0000313" key="9">
    <source>
        <dbReference type="EMBL" id="MPL85880.1"/>
    </source>
</evidence>
<evidence type="ECO:0000256" key="1">
    <source>
        <dbReference type="ARBA" id="ARBA00004418"/>
    </source>
</evidence>
<evidence type="ECO:0000256" key="3">
    <source>
        <dbReference type="ARBA" id="ARBA00022723"/>
    </source>
</evidence>
<keyword evidence="7" id="KW-0408">Iron</keyword>
<evidence type="ECO:0000256" key="6">
    <source>
        <dbReference type="ARBA" id="ARBA00023002"/>
    </source>
</evidence>
<dbReference type="GO" id="GO:0004130">
    <property type="term" value="F:cytochrome-c peroxidase activity"/>
    <property type="evidence" value="ECO:0007669"/>
    <property type="project" value="UniProtKB-EC"/>
</dbReference>
<dbReference type="PROSITE" id="PS51007">
    <property type="entry name" value="CYTC"/>
    <property type="match status" value="2"/>
</dbReference>